<protein>
    <recommendedName>
        <fullName evidence="2">Malectin-like domain-containing protein</fullName>
    </recommendedName>
</protein>
<name>A0A8J5KHK0_ZINOF</name>
<reference evidence="3 4" key="1">
    <citation type="submission" date="2020-08" db="EMBL/GenBank/DDBJ databases">
        <title>Plant Genome Project.</title>
        <authorList>
            <person name="Zhang R.-G."/>
        </authorList>
    </citation>
    <scope>NUCLEOTIDE SEQUENCE [LARGE SCALE GENOMIC DNA]</scope>
    <source>
        <tissue evidence="3">Rhizome</tissue>
    </source>
</reference>
<dbReference type="EMBL" id="JACMSC010000016">
    <property type="protein sequence ID" value="KAG6483556.1"/>
    <property type="molecule type" value="Genomic_DNA"/>
</dbReference>
<dbReference type="InterPro" id="IPR024788">
    <property type="entry name" value="Malectin-like_Carb-bd_dom"/>
</dbReference>
<dbReference type="AlphaFoldDB" id="A0A8J5KHK0"/>
<organism evidence="3 4">
    <name type="scientific">Zingiber officinale</name>
    <name type="common">Ginger</name>
    <name type="synonym">Amomum zingiber</name>
    <dbReference type="NCBI Taxonomy" id="94328"/>
    <lineage>
        <taxon>Eukaryota</taxon>
        <taxon>Viridiplantae</taxon>
        <taxon>Streptophyta</taxon>
        <taxon>Embryophyta</taxon>
        <taxon>Tracheophyta</taxon>
        <taxon>Spermatophyta</taxon>
        <taxon>Magnoliopsida</taxon>
        <taxon>Liliopsida</taxon>
        <taxon>Zingiberales</taxon>
        <taxon>Zingiberaceae</taxon>
        <taxon>Zingiber</taxon>
    </lineage>
</organism>
<keyword evidence="4" id="KW-1185">Reference proteome</keyword>
<dbReference type="PANTHER" id="PTHR45631:SF202">
    <property type="entry name" value="SENESCENCE-INDUCED RECEPTOR-LIKE SERINE_THREONINE-PROTEIN KINASE"/>
    <property type="match status" value="1"/>
</dbReference>
<evidence type="ECO:0000259" key="2">
    <source>
        <dbReference type="Pfam" id="PF12819"/>
    </source>
</evidence>
<dbReference type="Proteomes" id="UP000734854">
    <property type="component" value="Unassembled WGS sequence"/>
</dbReference>
<evidence type="ECO:0000256" key="1">
    <source>
        <dbReference type="ARBA" id="ARBA00004167"/>
    </source>
</evidence>
<sequence length="236" mass="26552">MQLSSQASAGFVLIDCGIDPNSYVELRATSNLLVRNYDFKNSPFVQFDLYLGVNLWKTINLTIPSKDILTETVSEATAEAIPVCLVNTGHGTPFISDLDLRHVPTSLYPQVNSSTALVNLHRIYMGISTWIRYPDDPYYRKWSTLDTPPSWSVTSTNSRVQNQMHDQFQPPQKHMQIAAYPCSSTTLQLRLAPDPGDLTELYTVLYFSELQPNASRQFLIYFNGALLNDGRPLAPT</sequence>
<feature type="domain" description="Malectin-like" evidence="2">
    <location>
        <begin position="32"/>
        <end position="228"/>
    </location>
</feature>
<evidence type="ECO:0000313" key="4">
    <source>
        <dbReference type="Proteomes" id="UP000734854"/>
    </source>
</evidence>
<gene>
    <name evidence="3" type="ORF">ZIOFF_060204</name>
</gene>
<proteinExistence type="predicted"/>
<accession>A0A8J5KHK0</accession>
<dbReference type="Pfam" id="PF12819">
    <property type="entry name" value="Malectin_like"/>
    <property type="match status" value="1"/>
</dbReference>
<comment type="subcellular location">
    <subcellularLocation>
        <location evidence="1">Membrane</location>
        <topology evidence="1">Single-pass membrane protein</topology>
    </subcellularLocation>
</comment>
<dbReference type="PANTHER" id="PTHR45631">
    <property type="entry name" value="OS07G0107800 PROTEIN-RELATED"/>
    <property type="match status" value="1"/>
</dbReference>
<evidence type="ECO:0000313" key="3">
    <source>
        <dbReference type="EMBL" id="KAG6483556.1"/>
    </source>
</evidence>
<dbReference type="GO" id="GO:0016020">
    <property type="term" value="C:membrane"/>
    <property type="evidence" value="ECO:0007669"/>
    <property type="project" value="UniProtKB-SubCell"/>
</dbReference>
<comment type="caution">
    <text evidence="3">The sequence shown here is derived from an EMBL/GenBank/DDBJ whole genome shotgun (WGS) entry which is preliminary data.</text>
</comment>